<evidence type="ECO:0000313" key="9">
    <source>
        <dbReference type="Proteomes" id="UP000217209"/>
    </source>
</evidence>
<dbReference type="Pfam" id="PF03441">
    <property type="entry name" value="FAD_binding_7"/>
    <property type="match status" value="1"/>
</dbReference>
<dbReference type="InterPro" id="IPR014729">
    <property type="entry name" value="Rossmann-like_a/b/a_fold"/>
</dbReference>
<keyword evidence="2 4" id="KW-0274">FAD</keyword>
<reference evidence="8 9" key="1">
    <citation type="submission" date="2016-12" db="EMBL/GenBank/DDBJ databases">
        <authorList>
            <person name="Song W.-J."/>
            <person name="Kurnit D.M."/>
        </authorList>
    </citation>
    <scope>NUCLEOTIDE SEQUENCE [LARGE SCALE GENOMIC DNA]</scope>
    <source>
        <strain evidence="8 9">DSM 30827</strain>
    </source>
</reference>
<evidence type="ECO:0000256" key="1">
    <source>
        <dbReference type="ARBA" id="ARBA00022630"/>
    </source>
</evidence>
<dbReference type="Gene3D" id="1.25.40.80">
    <property type="match status" value="1"/>
</dbReference>
<dbReference type="InterPro" id="IPR036155">
    <property type="entry name" value="Crypto/Photolyase_N_sf"/>
</dbReference>
<dbReference type="InterPro" id="IPR036134">
    <property type="entry name" value="Crypto/Photolyase_FAD-like_sf"/>
</dbReference>
<dbReference type="GO" id="GO:0003904">
    <property type="term" value="F:deoxyribodipyrimidine photo-lyase activity"/>
    <property type="evidence" value="ECO:0007669"/>
    <property type="project" value="UniProtKB-EC"/>
</dbReference>
<keyword evidence="1 4" id="KW-0285">Flavoprotein</keyword>
<dbReference type="GO" id="GO:0003677">
    <property type="term" value="F:DNA binding"/>
    <property type="evidence" value="ECO:0007669"/>
    <property type="project" value="TreeGrafter"/>
</dbReference>
<dbReference type="RefSeq" id="WP_095659613.1">
    <property type="nucleotide sequence ID" value="NZ_CP019688.1"/>
</dbReference>
<dbReference type="Gene3D" id="3.40.50.620">
    <property type="entry name" value="HUPs"/>
    <property type="match status" value="1"/>
</dbReference>
<comment type="cofactor">
    <cofactor evidence="4">
        <name>FAD</name>
        <dbReference type="ChEBI" id="CHEBI:57692"/>
    </cofactor>
    <text evidence="4">Binds 1 FAD per subunit.</text>
</comment>
<dbReference type="Proteomes" id="UP000217209">
    <property type="component" value="Chromosome"/>
</dbReference>
<dbReference type="GO" id="GO:0006950">
    <property type="term" value="P:response to stress"/>
    <property type="evidence" value="ECO:0007669"/>
    <property type="project" value="UniProtKB-ARBA"/>
</dbReference>
<feature type="binding site" evidence="4">
    <location>
        <begin position="219"/>
        <end position="223"/>
    </location>
    <ligand>
        <name>FAD</name>
        <dbReference type="ChEBI" id="CHEBI:57692"/>
    </ligand>
</feature>
<dbReference type="GO" id="GO:0009416">
    <property type="term" value="P:response to light stimulus"/>
    <property type="evidence" value="ECO:0007669"/>
    <property type="project" value="TreeGrafter"/>
</dbReference>
<dbReference type="SUPFAM" id="SSF52425">
    <property type="entry name" value="Cryptochrome/photolyase, N-terminal domain"/>
    <property type="match status" value="1"/>
</dbReference>
<evidence type="ECO:0000256" key="2">
    <source>
        <dbReference type="ARBA" id="ARBA00022827"/>
    </source>
</evidence>
<dbReference type="PRINTS" id="PR00147">
    <property type="entry name" value="DNAPHOTLYASE"/>
</dbReference>
<keyword evidence="8" id="KW-0456">Lyase</keyword>
<name>A0A1Q2HVL8_9CORY</name>
<dbReference type="SUPFAM" id="SSF48173">
    <property type="entry name" value="Cryptochrome/photolyase FAD-binding domain"/>
    <property type="match status" value="1"/>
</dbReference>
<dbReference type="EC" id="4.1.99.3" evidence="8"/>
<keyword evidence="3 6" id="KW-0157">Chromophore</keyword>
<evidence type="ECO:0000259" key="7">
    <source>
        <dbReference type="PROSITE" id="PS51645"/>
    </source>
</evidence>
<proteinExistence type="inferred from homology"/>
<dbReference type="InterPro" id="IPR002081">
    <property type="entry name" value="Cryptochrome/DNA_photolyase_1"/>
</dbReference>
<feature type="site" description="Electron transfer via tryptophanyl radical" evidence="5">
    <location>
        <position position="390"/>
    </location>
</feature>
<dbReference type="InterPro" id="IPR006050">
    <property type="entry name" value="DNA_photolyase_N"/>
</dbReference>
<organism evidence="8 9">
    <name type="scientific">Corynebacterium glaucum</name>
    <dbReference type="NCBI Taxonomy" id="187491"/>
    <lineage>
        <taxon>Bacteria</taxon>
        <taxon>Bacillati</taxon>
        <taxon>Actinomycetota</taxon>
        <taxon>Actinomycetes</taxon>
        <taxon>Mycobacteriales</taxon>
        <taxon>Corynebacteriaceae</taxon>
        <taxon>Corynebacterium</taxon>
    </lineage>
</organism>
<evidence type="ECO:0000256" key="5">
    <source>
        <dbReference type="PIRSR" id="PIRSR602081-2"/>
    </source>
</evidence>
<feature type="binding site" evidence="4">
    <location>
        <position position="257"/>
    </location>
    <ligand>
        <name>FAD</name>
        <dbReference type="ChEBI" id="CHEBI:57692"/>
    </ligand>
</feature>
<keyword evidence="9" id="KW-1185">Reference proteome</keyword>
<gene>
    <name evidence="8" type="primary">phr</name>
    <name evidence="8" type="ORF">CGLAU_04280</name>
</gene>
<dbReference type="InterPro" id="IPR005101">
    <property type="entry name" value="Cryptochr/Photolyase_FAD-bd"/>
</dbReference>
<protein>
    <submittedName>
        <fullName evidence="8">Deoxyribodipyrimidine photo-lyase</fullName>
        <ecNumber evidence="8">4.1.99.3</ecNumber>
    </submittedName>
</protein>
<evidence type="ECO:0000256" key="3">
    <source>
        <dbReference type="ARBA" id="ARBA00022991"/>
    </source>
</evidence>
<dbReference type="EMBL" id="CP019688">
    <property type="protein sequence ID" value="AQQ14830.1"/>
    <property type="molecule type" value="Genomic_DNA"/>
</dbReference>
<dbReference type="AlphaFoldDB" id="A0A1Q2HVL8"/>
<dbReference type="PANTHER" id="PTHR11455:SF9">
    <property type="entry name" value="CRYPTOCHROME CIRCADIAN CLOCK 5 ISOFORM X1"/>
    <property type="match status" value="1"/>
</dbReference>
<dbReference type="Pfam" id="PF00875">
    <property type="entry name" value="DNA_photolyase"/>
    <property type="match status" value="1"/>
</dbReference>
<feature type="site" description="Electron transfer via tryptophanyl radical" evidence="5">
    <location>
        <position position="291"/>
    </location>
</feature>
<sequence>MTRPIIVWFRDDLRLTDNTALHWAAERGPVVGLTVDETVGRPLGAAARWWRRHSEASISEKLPLIRAKGDPREVVPRIAQALGAEVTWNRRYHLTDVDAAVKERIGATSHPGFLLTEPWEVVTGSGTPFKVFTPFYKAVQALLIDAPPHPLEAPQFESADVDVAALSDADSVEEPAWSQTLAAHNTPGEDAALARFHEFLERLRDGGSYDNNDLAGGMTSGLSPHLRFGELSPGYVWAETAALADEYTAAAPHAWAFLRQVVWREFAWHRYYHVPKMETRNVRGQFDHFDWAWTERAVPSSDEHAFAHQAMDPETEHLDELAQWQRGETGVPLVDAGMRELWATGAMHNRVRMVAGSWLTKNLGIHWRHGEEWFWDTLVDADVASNPFNWQWVAGSGDDAAPYFRVFNPELQREKFDPNGAYVSKWVPEALTPMYPEPMVEIKESRKRALAAYDDMKAATES</sequence>
<evidence type="ECO:0000313" key="8">
    <source>
        <dbReference type="EMBL" id="AQQ14830.1"/>
    </source>
</evidence>
<accession>A0A1Q2HVL8</accession>
<evidence type="ECO:0000256" key="6">
    <source>
        <dbReference type="RuleBase" id="RU004182"/>
    </source>
</evidence>
<feature type="binding site" evidence="4">
    <location>
        <begin position="380"/>
        <end position="382"/>
    </location>
    <ligand>
        <name>FAD</name>
        <dbReference type="ChEBI" id="CHEBI:57692"/>
    </ligand>
</feature>
<feature type="domain" description="Photolyase/cryptochrome alpha/beta" evidence="7">
    <location>
        <begin position="3"/>
        <end position="115"/>
    </location>
</feature>
<dbReference type="GO" id="GO:0071949">
    <property type="term" value="F:FAD binding"/>
    <property type="evidence" value="ECO:0007669"/>
    <property type="project" value="TreeGrafter"/>
</dbReference>
<dbReference type="KEGG" id="cgv:CGLAU_04280"/>
<comment type="similarity">
    <text evidence="6">Belongs to the DNA photolyase family.</text>
</comment>
<feature type="site" description="Electron transfer via tryptophanyl radical" evidence="5">
    <location>
        <position position="367"/>
    </location>
</feature>
<dbReference type="GO" id="GO:0006139">
    <property type="term" value="P:nucleobase-containing compound metabolic process"/>
    <property type="evidence" value="ECO:0007669"/>
    <property type="project" value="UniProtKB-ARBA"/>
</dbReference>
<evidence type="ECO:0000256" key="4">
    <source>
        <dbReference type="PIRSR" id="PIRSR602081-1"/>
    </source>
</evidence>
<dbReference type="Gene3D" id="1.10.579.10">
    <property type="entry name" value="DNA Cyclobutane Dipyrimidine Photolyase, subunit A, domain 3"/>
    <property type="match status" value="1"/>
</dbReference>
<dbReference type="OrthoDB" id="9772484at2"/>
<dbReference type="PROSITE" id="PS51645">
    <property type="entry name" value="PHR_CRY_ALPHA_BETA"/>
    <property type="match status" value="1"/>
</dbReference>
<dbReference type="PANTHER" id="PTHR11455">
    <property type="entry name" value="CRYPTOCHROME"/>
    <property type="match status" value="1"/>
</dbReference>
<dbReference type="PROSITE" id="PS00394">
    <property type="entry name" value="DNA_PHOTOLYASES_1_1"/>
    <property type="match status" value="1"/>
</dbReference>
<dbReference type="InterPro" id="IPR018394">
    <property type="entry name" value="DNA_photolyase_1_CS_C"/>
</dbReference>